<dbReference type="HOGENOM" id="CLU_1003137_0_0_1"/>
<dbReference type="Pfam" id="PF01663">
    <property type="entry name" value="Phosphodiest"/>
    <property type="match status" value="1"/>
</dbReference>
<dbReference type="Proteomes" id="UP000000305">
    <property type="component" value="Unassembled WGS sequence"/>
</dbReference>
<dbReference type="InterPro" id="IPR017850">
    <property type="entry name" value="Alkaline_phosphatase_core_sf"/>
</dbReference>
<gene>
    <name evidence="1" type="ORF">DAPPUDRAFT_190022</name>
</gene>
<dbReference type="PANTHER" id="PTHR10151">
    <property type="entry name" value="ECTONUCLEOTIDE PYROPHOSPHATASE/PHOSPHODIESTERASE"/>
    <property type="match status" value="1"/>
</dbReference>
<dbReference type="OMA" id="ICHATNS"/>
<evidence type="ECO:0000313" key="2">
    <source>
        <dbReference type="Proteomes" id="UP000000305"/>
    </source>
</evidence>
<dbReference type="AlphaFoldDB" id="E9FS91"/>
<sequence length="278" mass="31774">MIPVFPSLTFPNHYSIVTGLYPESHGIVGNSFYDPDLNASFSLSSSQQTNPVWWIGDPLWYNVKKQGKISATCFWPGSDQTDPVREPNYWLKYDGSVPYSERMQQVFDWLTLPLAQRPNFITVYLDEPDHTGHGESPDSPLVADQIKSVDQELQILFDMLEGAGILGCIDLIVLADHGMAPSPPGEKFLIMDDYVPNILDDARIYDGVFPTIRPKLDTEEEHDRIAEGLQCKDDNMRVYNKWDLPRRHHYANTNRIPNILVDMTVSWRAYGKSEWILP</sequence>
<evidence type="ECO:0000313" key="1">
    <source>
        <dbReference type="EMBL" id="EFX89997.1"/>
    </source>
</evidence>
<dbReference type="KEGG" id="dpx:DAPPUDRAFT_190022"/>
<dbReference type="EMBL" id="GL732523">
    <property type="protein sequence ID" value="EFX89997.1"/>
    <property type="molecule type" value="Genomic_DNA"/>
</dbReference>
<proteinExistence type="predicted"/>
<dbReference type="CDD" id="cd16018">
    <property type="entry name" value="Enpp"/>
    <property type="match status" value="1"/>
</dbReference>
<dbReference type="PANTHER" id="PTHR10151:SF114">
    <property type="entry name" value="ECTONUCLEOTIDE PYROPHOSPHATASE_PHOSPHODIESTERASE C27A7.3"/>
    <property type="match status" value="1"/>
</dbReference>
<dbReference type="Gene3D" id="3.40.720.10">
    <property type="entry name" value="Alkaline Phosphatase, subunit A"/>
    <property type="match status" value="1"/>
</dbReference>
<reference evidence="1 2" key="1">
    <citation type="journal article" date="2011" name="Science">
        <title>The ecoresponsive genome of Daphnia pulex.</title>
        <authorList>
            <person name="Colbourne J.K."/>
            <person name="Pfrender M.E."/>
            <person name="Gilbert D."/>
            <person name="Thomas W.K."/>
            <person name="Tucker A."/>
            <person name="Oakley T.H."/>
            <person name="Tokishita S."/>
            <person name="Aerts A."/>
            <person name="Arnold G.J."/>
            <person name="Basu M.K."/>
            <person name="Bauer D.J."/>
            <person name="Caceres C.E."/>
            <person name="Carmel L."/>
            <person name="Casola C."/>
            <person name="Choi J.H."/>
            <person name="Detter J.C."/>
            <person name="Dong Q."/>
            <person name="Dusheyko S."/>
            <person name="Eads B.D."/>
            <person name="Frohlich T."/>
            <person name="Geiler-Samerotte K.A."/>
            <person name="Gerlach D."/>
            <person name="Hatcher P."/>
            <person name="Jogdeo S."/>
            <person name="Krijgsveld J."/>
            <person name="Kriventseva E.V."/>
            <person name="Kultz D."/>
            <person name="Laforsch C."/>
            <person name="Lindquist E."/>
            <person name="Lopez J."/>
            <person name="Manak J.R."/>
            <person name="Muller J."/>
            <person name="Pangilinan J."/>
            <person name="Patwardhan R.P."/>
            <person name="Pitluck S."/>
            <person name="Pritham E.J."/>
            <person name="Rechtsteiner A."/>
            <person name="Rho M."/>
            <person name="Rogozin I.B."/>
            <person name="Sakarya O."/>
            <person name="Salamov A."/>
            <person name="Schaack S."/>
            <person name="Shapiro H."/>
            <person name="Shiga Y."/>
            <person name="Skalitzky C."/>
            <person name="Smith Z."/>
            <person name="Souvorov A."/>
            <person name="Sung W."/>
            <person name="Tang Z."/>
            <person name="Tsuchiya D."/>
            <person name="Tu H."/>
            <person name="Vos H."/>
            <person name="Wang M."/>
            <person name="Wolf Y.I."/>
            <person name="Yamagata H."/>
            <person name="Yamada T."/>
            <person name="Ye Y."/>
            <person name="Shaw J.R."/>
            <person name="Andrews J."/>
            <person name="Crease T.J."/>
            <person name="Tang H."/>
            <person name="Lucas S.M."/>
            <person name="Robertson H.M."/>
            <person name="Bork P."/>
            <person name="Koonin E.V."/>
            <person name="Zdobnov E.M."/>
            <person name="Grigoriev I.V."/>
            <person name="Lynch M."/>
            <person name="Boore J.L."/>
        </authorList>
    </citation>
    <scope>NUCLEOTIDE SEQUENCE [LARGE SCALE GENOMIC DNA]</scope>
</reference>
<dbReference type="eggNOG" id="KOG2645">
    <property type="taxonomic scope" value="Eukaryota"/>
</dbReference>
<organism evidence="1 2">
    <name type="scientific">Daphnia pulex</name>
    <name type="common">Water flea</name>
    <dbReference type="NCBI Taxonomy" id="6669"/>
    <lineage>
        <taxon>Eukaryota</taxon>
        <taxon>Metazoa</taxon>
        <taxon>Ecdysozoa</taxon>
        <taxon>Arthropoda</taxon>
        <taxon>Crustacea</taxon>
        <taxon>Branchiopoda</taxon>
        <taxon>Diplostraca</taxon>
        <taxon>Cladocera</taxon>
        <taxon>Anomopoda</taxon>
        <taxon>Daphniidae</taxon>
        <taxon>Daphnia</taxon>
    </lineage>
</organism>
<dbReference type="OrthoDB" id="415411at2759"/>
<name>E9FS91_DAPPU</name>
<dbReference type="PhylomeDB" id="E9FS91"/>
<dbReference type="InParanoid" id="E9FS91"/>
<dbReference type="GO" id="GO:0016787">
    <property type="term" value="F:hydrolase activity"/>
    <property type="evidence" value="ECO:0000318"/>
    <property type="project" value="GO_Central"/>
</dbReference>
<feature type="non-terminal residue" evidence="1">
    <location>
        <position position="278"/>
    </location>
</feature>
<accession>E9FS91</accession>
<dbReference type="SUPFAM" id="SSF53649">
    <property type="entry name" value="Alkaline phosphatase-like"/>
    <property type="match status" value="1"/>
</dbReference>
<keyword evidence="2" id="KW-1185">Reference proteome</keyword>
<evidence type="ECO:0008006" key="3">
    <source>
        <dbReference type="Google" id="ProtNLM"/>
    </source>
</evidence>
<dbReference type="InterPro" id="IPR002591">
    <property type="entry name" value="Phosphodiest/P_Trfase"/>
</dbReference>
<protein>
    <recommendedName>
        <fullName evidence="3">Extracellular Endonuclease subunit A domain-containing protein</fullName>
    </recommendedName>
</protein>